<evidence type="ECO:0000256" key="9">
    <source>
        <dbReference type="ARBA" id="ARBA00023136"/>
    </source>
</evidence>
<keyword evidence="9 10" id="KW-0472">Membrane</keyword>
<evidence type="ECO:0000256" key="3">
    <source>
        <dbReference type="ARBA" id="ARBA00022475"/>
    </source>
</evidence>
<dbReference type="PANTHER" id="PTHR32024">
    <property type="entry name" value="TRK SYSTEM POTASSIUM UPTAKE PROTEIN TRKG-RELATED"/>
    <property type="match status" value="1"/>
</dbReference>
<dbReference type="NCBIfam" id="TIGR00933">
    <property type="entry name" value="2a38"/>
    <property type="match status" value="1"/>
</dbReference>
<dbReference type="Proteomes" id="UP000199701">
    <property type="component" value="Unassembled WGS sequence"/>
</dbReference>
<dbReference type="GO" id="GO:0015379">
    <property type="term" value="F:potassium:chloride symporter activity"/>
    <property type="evidence" value="ECO:0007669"/>
    <property type="project" value="InterPro"/>
</dbReference>
<keyword evidence="3" id="KW-1003">Cell membrane</keyword>
<organism evidence="11 12">
    <name type="scientific">[Clostridium] fimetarium</name>
    <dbReference type="NCBI Taxonomy" id="99656"/>
    <lineage>
        <taxon>Bacteria</taxon>
        <taxon>Bacillati</taxon>
        <taxon>Bacillota</taxon>
        <taxon>Clostridia</taxon>
        <taxon>Lachnospirales</taxon>
        <taxon>Lachnospiraceae</taxon>
    </lineage>
</organism>
<keyword evidence="2" id="KW-0813">Transport</keyword>
<protein>
    <submittedName>
        <fullName evidence="11">Trk system potassium uptake protein TrkH</fullName>
    </submittedName>
</protein>
<evidence type="ECO:0000256" key="10">
    <source>
        <dbReference type="SAM" id="Phobius"/>
    </source>
</evidence>
<keyword evidence="12" id="KW-1185">Reference proteome</keyword>
<dbReference type="STRING" id="99656.SAMN05421659_102263"/>
<evidence type="ECO:0000256" key="6">
    <source>
        <dbReference type="ARBA" id="ARBA00022958"/>
    </source>
</evidence>
<feature type="transmembrane region" description="Helical" evidence="10">
    <location>
        <begin position="47"/>
        <end position="66"/>
    </location>
</feature>
<feature type="transmembrane region" description="Helical" evidence="10">
    <location>
        <begin position="361"/>
        <end position="382"/>
    </location>
</feature>
<gene>
    <name evidence="11" type="ORF">SAMN05421659_102263</name>
</gene>
<feature type="transmembrane region" description="Helical" evidence="10">
    <location>
        <begin position="190"/>
        <end position="211"/>
    </location>
</feature>
<sequence>MFLRIKKQFTTTQMIAYGFLAAILVGSFLLMLPIASRNGNATPYVDALFTSTSAICVTGLMTVTTIEHWNLFGQIVILALIQFGGLGVITFTTSLLLVLHKRITLKERILIQDAYNLSTLGGLVKLTIKIIKGTLLVEGIGAVFFAFQFVPEFGLLPGIWKSVFHSVSAFCNAGIDLIGPSSFTPYVGNVIINLTTMTLIVVGGIGFPVWWDILRVIKTHTIEKLNIKHMFQKLQLHSKIAISMTFVLIIGGAIILFLLEFHNSKTIGDLPLGQKVMASFFQSITTRTAGFNTISQQDLRDPSALLCILLMFIGGSPSGTAGGIKTVTLVVLIFTTVAVIKGKNDVEIFNRKITSDIYKKALAITCFSTFILFLSTMTLSIVENVNLIDILYETSSAIGTVGLTRGLTPNLSVIGKLIIISTMYLGRIGPITLALMFNAKRTRGKERSLPEEQLLIG</sequence>
<evidence type="ECO:0000256" key="2">
    <source>
        <dbReference type="ARBA" id="ARBA00022448"/>
    </source>
</evidence>
<keyword evidence="7 10" id="KW-1133">Transmembrane helix</keyword>
<feature type="transmembrane region" description="Helical" evidence="10">
    <location>
        <begin position="72"/>
        <end position="99"/>
    </location>
</feature>
<dbReference type="InterPro" id="IPR003445">
    <property type="entry name" value="Cat_transpt"/>
</dbReference>
<proteinExistence type="predicted"/>
<keyword evidence="8" id="KW-0406">Ion transport</keyword>
<accession>A0A1I0N066</accession>
<evidence type="ECO:0000256" key="1">
    <source>
        <dbReference type="ARBA" id="ARBA00004651"/>
    </source>
</evidence>
<dbReference type="Pfam" id="PF02386">
    <property type="entry name" value="TrkH"/>
    <property type="match status" value="1"/>
</dbReference>
<dbReference type="InterPro" id="IPR004772">
    <property type="entry name" value="TrkH"/>
</dbReference>
<evidence type="ECO:0000313" key="12">
    <source>
        <dbReference type="Proteomes" id="UP000199701"/>
    </source>
</evidence>
<keyword evidence="5 10" id="KW-0812">Transmembrane</keyword>
<evidence type="ECO:0000256" key="5">
    <source>
        <dbReference type="ARBA" id="ARBA00022692"/>
    </source>
</evidence>
<dbReference type="EMBL" id="FOJI01000002">
    <property type="protein sequence ID" value="SEV94017.1"/>
    <property type="molecule type" value="Genomic_DNA"/>
</dbReference>
<feature type="transmembrane region" description="Helical" evidence="10">
    <location>
        <begin position="15"/>
        <end position="35"/>
    </location>
</feature>
<feature type="transmembrane region" description="Helical" evidence="10">
    <location>
        <begin position="240"/>
        <end position="259"/>
    </location>
</feature>
<dbReference type="PANTHER" id="PTHR32024:SF1">
    <property type="entry name" value="KTR SYSTEM POTASSIUM UPTAKE PROTEIN B"/>
    <property type="match status" value="1"/>
</dbReference>
<evidence type="ECO:0000313" key="11">
    <source>
        <dbReference type="EMBL" id="SEV94017.1"/>
    </source>
</evidence>
<evidence type="ECO:0000256" key="8">
    <source>
        <dbReference type="ARBA" id="ARBA00023065"/>
    </source>
</evidence>
<feature type="transmembrane region" description="Helical" evidence="10">
    <location>
        <begin position="413"/>
        <end position="437"/>
    </location>
</feature>
<name>A0A1I0N066_9FIRM</name>
<feature type="transmembrane region" description="Helical" evidence="10">
    <location>
        <begin position="319"/>
        <end position="340"/>
    </location>
</feature>
<reference evidence="11 12" key="1">
    <citation type="submission" date="2016-10" db="EMBL/GenBank/DDBJ databases">
        <authorList>
            <person name="de Groot N.N."/>
        </authorList>
    </citation>
    <scope>NUCLEOTIDE SEQUENCE [LARGE SCALE GENOMIC DNA]</scope>
    <source>
        <strain evidence="11 12">DSM 9179</strain>
    </source>
</reference>
<keyword evidence="6" id="KW-0630">Potassium</keyword>
<evidence type="ECO:0000256" key="7">
    <source>
        <dbReference type="ARBA" id="ARBA00022989"/>
    </source>
</evidence>
<feature type="transmembrane region" description="Helical" evidence="10">
    <location>
        <begin position="135"/>
        <end position="160"/>
    </location>
</feature>
<evidence type="ECO:0000256" key="4">
    <source>
        <dbReference type="ARBA" id="ARBA00022538"/>
    </source>
</evidence>
<keyword evidence="4" id="KW-0633">Potassium transport</keyword>
<comment type="subcellular location">
    <subcellularLocation>
        <location evidence="1">Cell membrane</location>
        <topology evidence="1">Multi-pass membrane protein</topology>
    </subcellularLocation>
</comment>
<dbReference type="OrthoDB" id="9810952at2"/>
<dbReference type="AlphaFoldDB" id="A0A1I0N066"/>
<dbReference type="GO" id="GO:0005886">
    <property type="term" value="C:plasma membrane"/>
    <property type="evidence" value="ECO:0007669"/>
    <property type="project" value="UniProtKB-SubCell"/>
</dbReference>
<dbReference type="RefSeq" id="WP_092450689.1">
    <property type="nucleotide sequence ID" value="NZ_FOJI01000002.1"/>
</dbReference>